<dbReference type="KEGG" id="cox:E0W60_20335"/>
<gene>
    <name evidence="2" type="ORF">E0W60_20335</name>
</gene>
<evidence type="ECO:0000259" key="1">
    <source>
        <dbReference type="Pfam" id="PF09361"/>
    </source>
</evidence>
<dbReference type="Proteomes" id="UP000295294">
    <property type="component" value="Chromosome 2"/>
</dbReference>
<dbReference type="EMBL" id="CP038635">
    <property type="protein sequence ID" value="QBY54922.1"/>
    <property type="molecule type" value="Genomic_DNA"/>
</dbReference>
<dbReference type="InterPro" id="IPR010127">
    <property type="entry name" value="Phasin_subfam-1"/>
</dbReference>
<proteinExistence type="predicted"/>
<dbReference type="AlphaFoldDB" id="A0A4V1BZD3"/>
<dbReference type="OrthoDB" id="5298576at2"/>
<dbReference type="InterPro" id="IPR018968">
    <property type="entry name" value="Phasin"/>
</dbReference>
<dbReference type="Pfam" id="PF09361">
    <property type="entry name" value="Phasin_2"/>
    <property type="match status" value="1"/>
</dbReference>
<protein>
    <submittedName>
        <fullName evidence="2">Phasin family protein</fullName>
    </submittedName>
</protein>
<sequence>MSFFTSDQFAAVHKNNLTNLAKLSNSTLEGIQKLTELNLQAAKAAMAEGQVILQAVSANQDPGLSVQGNVPQSAADKAIEYARHVCEIASQAQADLARAVEEQYEQQQRNVQAFVDAFVKNAPAGSEAISATLQATLDNATQSYRAAQALSQQLAGLASATFTATPGAATGPDRQPTQR</sequence>
<accession>A0A4V1BZD3</accession>
<dbReference type="NCBIfam" id="TIGR01841">
    <property type="entry name" value="phasin"/>
    <property type="match status" value="1"/>
</dbReference>
<reference evidence="2 3" key="1">
    <citation type="submission" date="2019-03" db="EMBL/GenBank/DDBJ databases">
        <title>Efficiently degradation of phenoxyalkanoic acid herbicides by Cupriavidus oxalaticus strain X32.</title>
        <authorList>
            <person name="Sheng X."/>
        </authorList>
    </citation>
    <scope>NUCLEOTIDE SEQUENCE [LARGE SCALE GENOMIC DNA]</scope>
    <source>
        <strain evidence="2 3">X32</strain>
    </source>
</reference>
<evidence type="ECO:0000313" key="2">
    <source>
        <dbReference type="EMBL" id="QBY54922.1"/>
    </source>
</evidence>
<organism evidence="2 3">
    <name type="scientific">Cupriavidus oxalaticus</name>
    <dbReference type="NCBI Taxonomy" id="96344"/>
    <lineage>
        <taxon>Bacteria</taxon>
        <taxon>Pseudomonadati</taxon>
        <taxon>Pseudomonadota</taxon>
        <taxon>Betaproteobacteria</taxon>
        <taxon>Burkholderiales</taxon>
        <taxon>Burkholderiaceae</taxon>
        <taxon>Cupriavidus</taxon>
    </lineage>
</organism>
<name>A0A4V1BZD3_9BURK</name>
<feature type="domain" description="Phasin" evidence="1">
    <location>
        <begin position="7"/>
        <end position="104"/>
    </location>
</feature>
<evidence type="ECO:0000313" key="3">
    <source>
        <dbReference type="Proteomes" id="UP000295294"/>
    </source>
</evidence>